<comment type="caution">
    <text evidence="1">The sequence shown here is derived from an EMBL/GenBank/DDBJ whole genome shotgun (WGS) entry which is preliminary data.</text>
</comment>
<organism evidence="1 2">
    <name type="scientific">Cyanomargarita calcarea GSE-NOS-MK-12-04C</name>
    <dbReference type="NCBI Taxonomy" id="2839659"/>
    <lineage>
        <taxon>Bacteria</taxon>
        <taxon>Bacillati</taxon>
        <taxon>Cyanobacteriota</taxon>
        <taxon>Cyanophyceae</taxon>
        <taxon>Nostocales</taxon>
        <taxon>Cyanomargaritaceae</taxon>
        <taxon>Cyanomargarita</taxon>
    </lineage>
</organism>
<protein>
    <submittedName>
        <fullName evidence="1">DUF937 domain-containing protein</fullName>
    </submittedName>
</protein>
<sequence length="171" mass="17658">MGLFDQILGAAGNSNQEGGLGQLGNILNTVQQLSSNTGVDSGTMQTVLSVVGGQVRSALQQKRDTEGDDAVQNLVNDFAGTSPNPQAVDSLFGQGMQQQIAQMAAQRTGLDAGMLQQALPMIVPAVLNLLQSGGNTQGGGNPMISAFLDSDGDGDVDITDIMQMAAKYMGR</sequence>
<dbReference type="AlphaFoldDB" id="A0A951QQ84"/>
<reference evidence="1" key="2">
    <citation type="journal article" date="2022" name="Microbiol. Resour. Announc.">
        <title>Metagenome Sequencing to Explore Phylogenomics of Terrestrial Cyanobacteria.</title>
        <authorList>
            <person name="Ward R.D."/>
            <person name="Stajich J.E."/>
            <person name="Johansen J.R."/>
            <person name="Huntemann M."/>
            <person name="Clum A."/>
            <person name="Foster B."/>
            <person name="Foster B."/>
            <person name="Roux S."/>
            <person name="Palaniappan K."/>
            <person name="Varghese N."/>
            <person name="Mukherjee S."/>
            <person name="Reddy T.B.K."/>
            <person name="Daum C."/>
            <person name="Copeland A."/>
            <person name="Chen I.A."/>
            <person name="Ivanova N.N."/>
            <person name="Kyrpides N.C."/>
            <person name="Shapiro N."/>
            <person name="Eloe-Fadrosh E.A."/>
            <person name="Pietrasiak N."/>
        </authorList>
    </citation>
    <scope>NUCLEOTIDE SEQUENCE</scope>
    <source>
        <strain evidence="1">GSE-NOS-MK-12-04C</strain>
    </source>
</reference>
<proteinExistence type="predicted"/>
<dbReference type="EMBL" id="JAHHGZ010000018">
    <property type="protein sequence ID" value="MBW4669143.1"/>
    <property type="molecule type" value="Genomic_DNA"/>
</dbReference>
<name>A0A951QQ84_9CYAN</name>
<accession>A0A951QQ84</accession>
<dbReference type="Proteomes" id="UP000729701">
    <property type="component" value="Unassembled WGS sequence"/>
</dbReference>
<dbReference type="InterPro" id="IPR009282">
    <property type="entry name" value="DUF937"/>
</dbReference>
<dbReference type="Pfam" id="PF06078">
    <property type="entry name" value="DUF937"/>
    <property type="match status" value="2"/>
</dbReference>
<evidence type="ECO:0000313" key="2">
    <source>
        <dbReference type="Proteomes" id="UP000729701"/>
    </source>
</evidence>
<dbReference type="InterPro" id="IPR018247">
    <property type="entry name" value="EF_Hand_1_Ca_BS"/>
</dbReference>
<gene>
    <name evidence="1" type="ORF">KME60_17370</name>
</gene>
<evidence type="ECO:0000313" key="1">
    <source>
        <dbReference type="EMBL" id="MBW4669143.1"/>
    </source>
</evidence>
<dbReference type="PROSITE" id="PS00018">
    <property type="entry name" value="EF_HAND_1"/>
    <property type="match status" value="1"/>
</dbReference>
<reference evidence="1" key="1">
    <citation type="submission" date="2021-05" db="EMBL/GenBank/DDBJ databases">
        <authorList>
            <person name="Pietrasiak N."/>
            <person name="Ward R."/>
            <person name="Stajich J.E."/>
            <person name="Kurbessoian T."/>
        </authorList>
    </citation>
    <scope>NUCLEOTIDE SEQUENCE</scope>
    <source>
        <strain evidence="1">GSE-NOS-MK-12-04C</strain>
    </source>
</reference>